<keyword evidence="3" id="KW-0378">Hydrolase</keyword>
<comment type="caution">
    <text evidence="10">The sequence shown here is derived from an EMBL/GenBank/DDBJ whole genome shotgun (WGS) entry which is preliminary data.</text>
</comment>
<dbReference type="InterPro" id="IPR015500">
    <property type="entry name" value="Peptidase_S8_subtilisin-rel"/>
</dbReference>
<organism evidence="10 11">
    <name type="scientific">Babesia duncani</name>
    <dbReference type="NCBI Taxonomy" id="323732"/>
    <lineage>
        <taxon>Eukaryota</taxon>
        <taxon>Sar</taxon>
        <taxon>Alveolata</taxon>
        <taxon>Apicomplexa</taxon>
        <taxon>Aconoidasida</taxon>
        <taxon>Piroplasmida</taxon>
        <taxon>Babesiidae</taxon>
        <taxon>Babesia</taxon>
    </lineage>
</organism>
<proteinExistence type="inferred from homology"/>
<evidence type="ECO:0000256" key="4">
    <source>
        <dbReference type="ARBA" id="ARBA00022825"/>
    </source>
</evidence>
<evidence type="ECO:0000256" key="1">
    <source>
        <dbReference type="ARBA" id="ARBA00011073"/>
    </source>
</evidence>
<dbReference type="Proteomes" id="UP001214638">
    <property type="component" value="Unassembled WGS sequence"/>
</dbReference>
<protein>
    <recommendedName>
        <fullName evidence="7">subtilisin</fullName>
        <ecNumber evidence="7">3.4.21.62</ecNumber>
    </recommendedName>
</protein>
<dbReference type="PROSITE" id="PS00137">
    <property type="entry name" value="SUBTILASE_HIS"/>
    <property type="match status" value="1"/>
</dbReference>
<comment type="similarity">
    <text evidence="1 8">Belongs to the peptidase S8 family.</text>
</comment>
<dbReference type="PRINTS" id="PR00723">
    <property type="entry name" value="SUBTILISIN"/>
</dbReference>
<feature type="domain" description="Peptidase S8/S53" evidence="9">
    <location>
        <begin position="185"/>
        <end position="483"/>
    </location>
</feature>
<dbReference type="InterPro" id="IPR051048">
    <property type="entry name" value="Peptidase_S8/S53_subtilisin"/>
</dbReference>
<name>A0AAD9PJC8_9APIC</name>
<comment type="caution">
    <text evidence="8">Lacks conserved residue(s) required for the propagation of feature annotation.</text>
</comment>
<dbReference type="InterPro" id="IPR000209">
    <property type="entry name" value="Peptidase_S8/S53_dom"/>
</dbReference>
<dbReference type="KEGG" id="bdw:94337515"/>
<dbReference type="GeneID" id="94337515"/>
<sequence length="538" mass="60643">MLVYSFIIDVSDLVTKNPVAVPEDKDGFTTQEEIQNNKSPRNSRVENKYPVDPLLQPKRLMATLPNINDSDVTDMSHTVGDDLYLSLCEKLEYLSGVNIFIIHLIESCDQSCIDEIMNAVESKGGYINYDAMAYGYDDADQVSYYNPSKGTNQSTSSKFNHRQWYIPAMEIPEAWEELKQGKSLKDVKVCVVDSGVDYKAPSLSSNMYTNMNEPLQPNSNYDTKEYIDEVYGYNFVDDSGDPMDNHGHGTRVASIIAGKLKRPDHTIAGISKSVKIVPCKIFNQELKARISNIIRCIDFCLSVGAQIQYHSWEIHRDKEVLKEAFRAAENNGVLMVVAAGDSSKMSKNDIEHAVVIPTMYSKWFSNILSVASMRLTREQRTQDRFLACITKHKQHDGLCEKNYIKYDLSGNSHYGRYTIHVAAPGTNILSLDHTRKLSFTDGTAMAAAIMTGVCALMLSIETPKNENISLTPPKVIELLRRSTVITWGLNEKVRWDGFVNVALAVRNTISFLSDNQTIQNNQDFAKKEPELIDYKIIF</sequence>
<accession>A0AAD9PJC8</accession>
<evidence type="ECO:0000259" key="9">
    <source>
        <dbReference type="Pfam" id="PF00082"/>
    </source>
</evidence>
<gene>
    <name evidence="10" type="ORF">BdWA1_003218</name>
</gene>
<dbReference type="RefSeq" id="XP_067802385.1">
    <property type="nucleotide sequence ID" value="XM_067948234.1"/>
</dbReference>
<evidence type="ECO:0000313" key="10">
    <source>
        <dbReference type="EMBL" id="KAK2195542.1"/>
    </source>
</evidence>
<evidence type="ECO:0000256" key="8">
    <source>
        <dbReference type="PROSITE-ProRule" id="PRU01240"/>
    </source>
</evidence>
<keyword evidence="11" id="KW-1185">Reference proteome</keyword>
<keyword evidence="5" id="KW-0865">Zymogen</keyword>
<evidence type="ECO:0000313" key="11">
    <source>
        <dbReference type="Proteomes" id="UP001214638"/>
    </source>
</evidence>
<dbReference type="EC" id="3.4.21.62" evidence="7"/>
<dbReference type="PANTHER" id="PTHR43399:SF4">
    <property type="entry name" value="CELL WALL-ASSOCIATED PROTEASE"/>
    <property type="match status" value="1"/>
</dbReference>
<dbReference type="Pfam" id="PF00082">
    <property type="entry name" value="Peptidase_S8"/>
    <property type="match status" value="1"/>
</dbReference>
<comment type="catalytic activity">
    <reaction evidence="6">
        <text>Hydrolysis of proteins with broad specificity for peptide bonds, and a preference for a large uncharged residue in P1. Hydrolyzes peptide amides.</text>
        <dbReference type="EC" id="3.4.21.62"/>
    </reaction>
</comment>
<dbReference type="InterPro" id="IPR022398">
    <property type="entry name" value="Peptidase_S8_His-AS"/>
</dbReference>
<evidence type="ECO:0000256" key="7">
    <source>
        <dbReference type="ARBA" id="ARBA00023619"/>
    </source>
</evidence>
<dbReference type="GO" id="GO:0006508">
    <property type="term" value="P:proteolysis"/>
    <property type="evidence" value="ECO:0007669"/>
    <property type="project" value="UniProtKB-KW"/>
</dbReference>
<dbReference type="AlphaFoldDB" id="A0AAD9PJC8"/>
<dbReference type="PANTHER" id="PTHR43399">
    <property type="entry name" value="SUBTILISIN-RELATED"/>
    <property type="match status" value="1"/>
</dbReference>
<keyword evidence="4" id="KW-0720">Serine protease</keyword>
<dbReference type="PROSITE" id="PS51892">
    <property type="entry name" value="SUBTILASE"/>
    <property type="match status" value="1"/>
</dbReference>
<dbReference type="GO" id="GO:0004252">
    <property type="term" value="F:serine-type endopeptidase activity"/>
    <property type="evidence" value="ECO:0007669"/>
    <property type="project" value="UniProtKB-EC"/>
</dbReference>
<evidence type="ECO:0000256" key="5">
    <source>
        <dbReference type="ARBA" id="ARBA00023145"/>
    </source>
</evidence>
<dbReference type="InterPro" id="IPR036852">
    <property type="entry name" value="Peptidase_S8/S53_dom_sf"/>
</dbReference>
<keyword evidence="2" id="KW-0645">Protease</keyword>
<reference evidence="10" key="1">
    <citation type="journal article" date="2023" name="Nat. Microbiol.">
        <title>Babesia duncani multi-omics identifies virulence factors and drug targets.</title>
        <authorList>
            <person name="Singh P."/>
            <person name="Lonardi S."/>
            <person name="Liang Q."/>
            <person name="Vydyam P."/>
            <person name="Khabirova E."/>
            <person name="Fang T."/>
            <person name="Gihaz S."/>
            <person name="Thekkiniath J."/>
            <person name="Munshi M."/>
            <person name="Abel S."/>
            <person name="Ciampossin L."/>
            <person name="Batugedara G."/>
            <person name="Gupta M."/>
            <person name="Lu X.M."/>
            <person name="Lenz T."/>
            <person name="Chakravarty S."/>
            <person name="Cornillot E."/>
            <person name="Hu Y."/>
            <person name="Ma W."/>
            <person name="Gonzalez L.M."/>
            <person name="Sanchez S."/>
            <person name="Estrada K."/>
            <person name="Sanchez-Flores A."/>
            <person name="Montero E."/>
            <person name="Harb O.S."/>
            <person name="Le Roch K.G."/>
            <person name="Mamoun C.B."/>
        </authorList>
    </citation>
    <scope>NUCLEOTIDE SEQUENCE</scope>
    <source>
        <strain evidence="10">WA1</strain>
    </source>
</reference>
<dbReference type="SUPFAM" id="SSF52743">
    <property type="entry name" value="Subtilisin-like"/>
    <property type="match status" value="1"/>
</dbReference>
<evidence type="ECO:0000256" key="3">
    <source>
        <dbReference type="ARBA" id="ARBA00022801"/>
    </source>
</evidence>
<evidence type="ECO:0000256" key="2">
    <source>
        <dbReference type="ARBA" id="ARBA00022670"/>
    </source>
</evidence>
<dbReference type="EMBL" id="JALLKP010000004">
    <property type="protein sequence ID" value="KAK2195542.1"/>
    <property type="molecule type" value="Genomic_DNA"/>
</dbReference>
<evidence type="ECO:0000256" key="6">
    <source>
        <dbReference type="ARBA" id="ARBA00023529"/>
    </source>
</evidence>
<dbReference type="Gene3D" id="3.40.50.200">
    <property type="entry name" value="Peptidase S8/S53 domain"/>
    <property type="match status" value="1"/>
</dbReference>